<organism evidence="2 3">
    <name type="scientific">Portunus trituberculatus</name>
    <name type="common">Swimming crab</name>
    <name type="synonym">Neptunus trituberculatus</name>
    <dbReference type="NCBI Taxonomy" id="210409"/>
    <lineage>
        <taxon>Eukaryota</taxon>
        <taxon>Metazoa</taxon>
        <taxon>Ecdysozoa</taxon>
        <taxon>Arthropoda</taxon>
        <taxon>Crustacea</taxon>
        <taxon>Multicrustacea</taxon>
        <taxon>Malacostraca</taxon>
        <taxon>Eumalacostraca</taxon>
        <taxon>Eucarida</taxon>
        <taxon>Decapoda</taxon>
        <taxon>Pleocyemata</taxon>
        <taxon>Brachyura</taxon>
        <taxon>Eubrachyura</taxon>
        <taxon>Portunoidea</taxon>
        <taxon>Portunidae</taxon>
        <taxon>Portuninae</taxon>
        <taxon>Portunus</taxon>
    </lineage>
</organism>
<sequence>MARRFRAVSIEGMHSSSSSYLSMLWLYSLLRSTSDSHFSNLARREAAFLALCEDLTCVAARKHGSMAAQQHQHKYSSSSEYSSSES</sequence>
<name>A0A5B7EI19_PORTR</name>
<comment type="caution">
    <text evidence="2">The sequence shown here is derived from an EMBL/GenBank/DDBJ whole genome shotgun (WGS) entry which is preliminary data.</text>
</comment>
<protein>
    <submittedName>
        <fullName evidence="2">Uncharacterized protein</fullName>
    </submittedName>
</protein>
<evidence type="ECO:0000313" key="2">
    <source>
        <dbReference type="EMBL" id="MPC32889.1"/>
    </source>
</evidence>
<evidence type="ECO:0000313" key="3">
    <source>
        <dbReference type="Proteomes" id="UP000324222"/>
    </source>
</evidence>
<reference evidence="2 3" key="1">
    <citation type="submission" date="2019-05" db="EMBL/GenBank/DDBJ databases">
        <title>Another draft genome of Portunus trituberculatus and its Hox gene families provides insights of decapod evolution.</title>
        <authorList>
            <person name="Jeong J.-H."/>
            <person name="Song I."/>
            <person name="Kim S."/>
            <person name="Choi T."/>
            <person name="Kim D."/>
            <person name="Ryu S."/>
            <person name="Kim W."/>
        </authorList>
    </citation>
    <scope>NUCLEOTIDE SEQUENCE [LARGE SCALE GENOMIC DNA]</scope>
    <source>
        <tissue evidence="2">Muscle</tissue>
    </source>
</reference>
<dbReference type="Proteomes" id="UP000324222">
    <property type="component" value="Unassembled WGS sequence"/>
</dbReference>
<feature type="compositionally biased region" description="Low complexity" evidence="1">
    <location>
        <begin position="75"/>
        <end position="86"/>
    </location>
</feature>
<feature type="region of interest" description="Disordered" evidence="1">
    <location>
        <begin position="66"/>
        <end position="86"/>
    </location>
</feature>
<keyword evidence="3" id="KW-1185">Reference proteome</keyword>
<evidence type="ECO:0000256" key="1">
    <source>
        <dbReference type="SAM" id="MobiDB-lite"/>
    </source>
</evidence>
<proteinExistence type="predicted"/>
<gene>
    <name evidence="2" type="ORF">E2C01_026223</name>
</gene>
<dbReference type="EMBL" id="VSRR010002716">
    <property type="protein sequence ID" value="MPC32889.1"/>
    <property type="molecule type" value="Genomic_DNA"/>
</dbReference>
<dbReference type="AlphaFoldDB" id="A0A5B7EI19"/>
<accession>A0A5B7EI19</accession>